<organism evidence="2 4">
    <name type="scientific">Capnocytophaga catalasegens</name>
    <dbReference type="NCBI Taxonomy" id="1004260"/>
    <lineage>
        <taxon>Bacteria</taxon>
        <taxon>Pseudomonadati</taxon>
        <taxon>Bacteroidota</taxon>
        <taxon>Flavobacteriia</taxon>
        <taxon>Flavobacteriales</taxon>
        <taxon>Flavobacteriaceae</taxon>
        <taxon>Capnocytophaga</taxon>
    </lineage>
</organism>
<evidence type="ECO:0000313" key="3">
    <source>
        <dbReference type="EMBL" id="GJM51995.1"/>
    </source>
</evidence>
<proteinExistence type="predicted"/>
<dbReference type="EMBL" id="BQKA01000033">
    <property type="protein sequence ID" value="GJM50842.1"/>
    <property type="molecule type" value="Genomic_DNA"/>
</dbReference>
<dbReference type="AlphaFoldDB" id="A0AAV5B0F4"/>
<evidence type="ECO:0000313" key="2">
    <source>
        <dbReference type="EMBL" id="GJM50842.1"/>
    </source>
</evidence>
<evidence type="ECO:0000313" key="4">
    <source>
        <dbReference type="Proteomes" id="UP001207736"/>
    </source>
</evidence>
<sequence>MNDIFNKLTRKMKKIAKLSILVSLFLMILACSKDKSSEEIKKPDEKKPDTEEEFQFDTNVQPLNVLQLNILNDYIGKTKKEFIDKLKSENIPFTKNEDEEEDSDEEITELTFTAEAKDSPFVKYQVKANFQNIADLDKLPYELYDGVYSFEIIPLDALGKKATSTEFKSVFDYFHKRFNALQPSKKAYQYARKKEDISPYFVERDNYSDFLQSLKNPDIEADGLIVWNNNPNPLANNSSKAKNTPKVSMVFNYEDKTYGIEIAFNYPKDFSKNIKK</sequence>
<comment type="caution">
    <text evidence="2">The sequence shown here is derived from an EMBL/GenBank/DDBJ whole genome shotgun (WGS) entry which is preliminary data.</text>
</comment>
<name>A0AAV5B0F4_9FLAO</name>
<evidence type="ECO:0000256" key="1">
    <source>
        <dbReference type="SAM" id="SignalP"/>
    </source>
</evidence>
<evidence type="ECO:0008006" key="6">
    <source>
        <dbReference type="Google" id="ProtNLM"/>
    </source>
</evidence>
<feature type="signal peptide" evidence="1">
    <location>
        <begin position="1"/>
        <end position="32"/>
    </location>
</feature>
<dbReference type="Proteomes" id="UP001208692">
    <property type="component" value="Unassembled WGS sequence"/>
</dbReference>
<feature type="chain" id="PRO_5043540040" description="Lipoprotein" evidence="1">
    <location>
        <begin position="33"/>
        <end position="276"/>
    </location>
</feature>
<keyword evidence="5" id="KW-1185">Reference proteome</keyword>
<gene>
    <name evidence="2" type="ORF">RCZ15_18150</name>
    <name evidence="3" type="ORF">RCZ16_03130</name>
</gene>
<reference evidence="2 5" key="1">
    <citation type="submission" date="2021-11" db="EMBL/GenBank/DDBJ databases">
        <title>Draft genome sequence of Capnocytophaga sp. strain KC07075 isolated from cat oral cavity.</title>
        <authorList>
            <person name="Suzuki M."/>
            <person name="Imaoka K."/>
            <person name="Kimura M."/>
            <person name="Morikawa S."/>
            <person name="Maeda K."/>
        </authorList>
    </citation>
    <scope>NUCLEOTIDE SEQUENCE</scope>
    <source>
        <strain evidence="2">KC07075</strain>
        <strain evidence="3 5">KC07079</strain>
    </source>
</reference>
<dbReference type="Proteomes" id="UP001207736">
    <property type="component" value="Unassembled WGS sequence"/>
</dbReference>
<accession>A0AAV5B0F4</accession>
<protein>
    <recommendedName>
        <fullName evidence="6">Lipoprotein</fullName>
    </recommendedName>
</protein>
<evidence type="ECO:0000313" key="5">
    <source>
        <dbReference type="Proteomes" id="UP001208692"/>
    </source>
</evidence>
<keyword evidence="1" id="KW-0732">Signal</keyword>
<dbReference type="PROSITE" id="PS51257">
    <property type="entry name" value="PROKAR_LIPOPROTEIN"/>
    <property type="match status" value="1"/>
</dbReference>
<dbReference type="EMBL" id="BQKB01000007">
    <property type="protein sequence ID" value="GJM51995.1"/>
    <property type="molecule type" value="Genomic_DNA"/>
</dbReference>